<evidence type="ECO:0000313" key="2">
    <source>
        <dbReference type="EMBL" id="CAL1372371.1"/>
    </source>
</evidence>
<gene>
    <name evidence="2" type="ORF">LTRI10_LOCUS14385</name>
</gene>
<evidence type="ECO:0000256" key="1">
    <source>
        <dbReference type="SAM" id="Phobius"/>
    </source>
</evidence>
<dbReference type="PANTHER" id="PTHR33417">
    <property type="entry name" value="G-BOX BINDING PROTEIN"/>
    <property type="match status" value="1"/>
</dbReference>
<keyword evidence="3" id="KW-1185">Reference proteome</keyword>
<accession>A0AAV2DF39</accession>
<keyword evidence="1" id="KW-0472">Membrane</keyword>
<evidence type="ECO:0000313" key="3">
    <source>
        <dbReference type="Proteomes" id="UP001497516"/>
    </source>
</evidence>
<dbReference type="Pfam" id="PF06522">
    <property type="entry name" value="B12D"/>
    <property type="match status" value="1"/>
</dbReference>
<name>A0AAV2DF39_9ROSI</name>
<feature type="transmembrane region" description="Helical" evidence="1">
    <location>
        <begin position="12"/>
        <end position="31"/>
    </location>
</feature>
<dbReference type="Proteomes" id="UP001497516">
    <property type="component" value="Chromosome 2"/>
</dbReference>
<dbReference type="InterPro" id="IPR010530">
    <property type="entry name" value="B12D"/>
</dbReference>
<feature type="transmembrane region" description="Helical" evidence="1">
    <location>
        <begin position="51"/>
        <end position="68"/>
    </location>
</feature>
<proteinExistence type="predicted"/>
<sequence>MSGGNRWLRLEVYSLFAATGVAVGICAFQLIRNISGNPEISHRWIFGRNRCLVLVAYLPAVVLLGIRIT</sequence>
<keyword evidence="1" id="KW-1133">Transmembrane helix</keyword>
<reference evidence="2 3" key="1">
    <citation type="submission" date="2024-04" db="EMBL/GenBank/DDBJ databases">
        <authorList>
            <person name="Fracassetti M."/>
        </authorList>
    </citation>
    <scope>NUCLEOTIDE SEQUENCE [LARGE SCALE GENOMIC DNA]</scope>
</reference>
<organism evidence="2 3">
    <name type="scientific">Linum trigynum</name>
    <dbReference type="NCBI Taxonomy" id="586398"/>
    <lineage>
        <taxon>Eukaryota</taxon>
        <taxon>Viridiplantae</taxon>
        <taxon>Streptophyta</taxon>
        <taxon>Embryophyta</taxon>
        <taxon>Tracheophyta</taxon>
        <taxon>Spermatophyta</taxon>
        <taxon>Magnoliopsida</taxon>
        <taxon>eudicotyledons</taxon>
        <taxon>Gunneridae</taxon>
        <taxon>Pentapetalae</taxon>
        <taxon>rosids</taxon>
        <taxon>fabids</taxon>
        <taxon>Malpighiales</taxon>
        <taxon>Linaceae</taxon>
        <taxon>Linum</taxon>
    </lineage>
</organism>
<keyword evidence="1" id="KW-0812">Transmembrane</keyword>
<protein>
    <submittedName>
        <fullName evidence="2">Uncharacterized protein</fullName>
    </submittedName>
</protein>
<dbReference type="EMBL" id="OZ034815">
    <property type="protein sequence ID" value="CAL1372371.1"/>
    <property type="molecule type" value="Genomic_DNA"/>
</dbReference>
<dbReference type="AlphaFoldDB" id="A0AAV2DF39"/>